<dbReference type="Gene3D" id="3.40.50.880">
    <property type="match status" value="1"/>
</dbReference>
<dbReference type="AlphaFoldDB" id="A0A1L3J8N1"/>
<evidence type="ECO:0000256" key="1">
    <source>
        <dbReference type="ARBA" id="ARBA00022962"/>
    </source>
</evidence>
<dbReference type="NCBIfam" id="TIGR00566">
    <property type="entry name" value="trpG_papA"/>
    <property type="match status" value="1"/>
</dbReference>
<dbReference type="EMBL" id="CP018153">
    <property type="protein sequence ID" value="APG61489.1"/>
    <property type="molecule type" value="Genomic_DNA"/>
</dbReference>
<proteinExistence type="predicted"/>
<accession>A0A1L3J8N1</accession>
<organism evidence="3 4">
    <name type="scientific">Christiangramia salexigens</name>
    <dbReference type="NCBI Taxonomy" id="1913577"/>
    <lineage>
        <taxon>Bacteria</taxon>
        <taxon>Pseudomonadati</taxon>
        <taxon>Bacteroidota</taxon>
        <taxon>Flavobacteriia</taxon>
        <taxon>Flavobacteriales</taxon>
        <taxon>Flavobacteriaceae</taxon>
        <taxon>Christiangramia</taxon>
    </lineage>
</organism>
<dbReference type="PRINTS" id="PR00096">
    <property type="entry name" value="GATASE"/>
</dbReference>
<dbReference type="SUPFAM" id="SSF52317">
    <property type="entry name" value="Class I glutamine amidotransferase-like"/>
    <property type="match status" value="1"/>
</dbReference>
<gene>
    <name evidence="3" type="ORF">LPB144_13220</name>
</gene>
<keyword evidence="4" id="KW-1185">Reference proteome</keyword>
<dbReference type="CDD" id="cd01743">
    <property type="entry name" value="GATase1_Anthranilate_Synthase"/>
    <property type="match status" value="1"/>
</dbReference>
<name>A0A1L3J8N1_9FLAO</name>
<keyword evidence="1" id="KW-0315">Glutamine amidotransferase</keyword>
<dbReference type="PRINTS" id="PR00097">
    <property type="entry name" value="ANTSNTHASEII"/>
</dbReference>
<dbReference type="GO" id="GO:0004049">
    <property type="term" value="F:anthranilate synthase activity"/>
    <property type="evidence" value="ECO:0007669"/>
    <property type="project" value="TreeGrafter"/>
</dbReference>
<evidence type="ECO:0000313" key="3">
    <source>
        <dbReference type="EMBL" id="APG61489.1"/>
    </source>
</evidence>
<dbReference type="InterPro" id="IPR050472">
    <property type="entry name" value="Anth_synth/Amidotransfase"/>
</dbReference>
<feature type="domain" description="Glutamine amidotransferase" evidence="2">
    <location>
        <begin position="5"/>
        <end position="186"/>
    </location>
</feature>
<dbReference type="KEGG" id="grl:LPB144_13220"/>
<evidence type="ECO:0000259" key="2">
    <source>
        <dbReference type="Pfam" id="PF00117"/>
    </source>
</evidence>
<protein>
    <submittedName>
        <fullName evidence="3">Aminodeoxychorismate/anthranilate synthase component II</fullName>
    </submittedName>
</protein>
<dbReference type="Proteomes" id="UP000182510">
    <property type="component" value="Chromosome"/>
</dbReference>
<dbReference type="PANTHER" id="PTHR43418:SF4">
    <property type="entry name" value="MULTIFUNCTIONAL TRYPTOPHAN BIOSYNTHESIS PROTEIN"/>
    <property type="match status" value="1"/>
</dbReference>
<reference evidence="3 4" key="1">
    <citation type="submission" date="2016-11" db="EMBL/GenBank/DDBJ databases">
        <title>Gramella sp. LPB0144 isolated from marine environment.</title>
        <authorList>
            <person name="Kim E."/>
            <person name="Yi H."/>
        </authorList>
    </citation>
    <scope>NUCLEOTIDE SEQUENCE [LARGE SCALE GENOMIC DNA]</scope>
    <source>
        <strain evidence="3 4">LPB0144</strain>
    </source>
</reference>
<dbReference type="PANTHER" id="PTHR43418">
    <property type="entry name" value="MULTIFUNCTIONAL TRYPTOPHAN BIOSYNTHESIS PROTEIN-RELATED"/>
    <property type="match status" value="1"/>
</dbReference>
<dbReference type="Pfam" id="PF00117">
    <property type="entry name" value="GATase"/>
    <property type="match status" value="1"/>
</dbReference>
<dbReference type="InterPro" id="IPR029062">
    <property type="entry name" value="Class_I_gatase-like"/>
</dbReference>
<dbReference type="OrthoDB" id="9786812at2"/>
<evidence type="ECO:0000313" key="4">
    <source>
        <dbReference type="Proteomes" id="UP000182510"/>
    </source>
</evidence>
<dbReference type="PROSITE" id="PS51273">
    <property type="entry name" value="GATASE_TYPE_1"/>
    <property type="match status" value="1"/>
</dbReference>
<dbReference type="InterPro" id="IPR006221">
    <property type="entry name" value="TrpG/PapA_dom"/>
</dbReference>
<dbReference type="InterPro" id="IPR017926">
    <property type="entry name" value="GATASE"/>
</dbReference>
<dbReference type="RefSeq" id="WP_072554170.1">
    <property type="nucleotide sequence ID" value="NZ_CP018153.1"/>
</dbReference>
<sequence length="205" mass="23322">MKKILVIDNYDSFVYNLVHYLEELDCEVVVKRNDQLSLEEVDAYDCILLSPGPGIPDEAGLLKPIIQKYADSKRILGVCLGMQAIGEVFGGTLDNLDEVYHGVATNIKLFVDDEYLFKGLDNEFPVGRYHSWVVNKRLPECLQATSYDEKGEVMSVRHNTYDVRGVQFHPESVLTPDGKQMIRNWVEYSEEVTNDPSNENSKVEI</sequence>
<dbReference type="FunFam" id="3.40.50.880:FF:000003">
    <property type="entry name" value="Anthranilate synthase component II"/>
    <property type="match status" value="1"/>
</dbReference>
<dbReference type="GO" id="GO:0005829">
    <property type="term" value="C:cytosol"/>
    <property type="evidence" value="ECO:0007669"/>
    <property type="project" value="TreeGrafter"/>
</dbReference>
<dbReference type="GO" id="GO:0000162">
    <property type="term" value="P:L-tryptophan biosynthetic process"/>
    <property type="evidence" value="ECO:0007669"/>
    <property type="project" value="TreeGrafter"/>
</dbReference>
<dbReference type="STRING" id="1913577.LPB144_13220"/>